<protein>
    <submittedName>
        <fullName evidence="3">Uncharacterized protein LOC107221273</fullName>
    </submittedName>
</protein>
<dbReference type="Proteomes" id="UP000829291">
    <property type="component" value="Chromosome 5"/>
</dbReference>
<feature type="region of interest" description="Disordered" evidence="1">
    <location>
        <begin position="370"/>
        <end position="390"/>
    </location>
</feature>
<dbReference type="RefSeq" id="XP_046596575.1">
    <property type="nucleotide sequence ID" value="XM_046740619.1"/>
</dbReference>
<evidence type="ECO:0000313" key="2">
    <source>
        <dbReference type="Proteomes" id="UP000829291"/>
    </source>
</evidence>
<dbReference type="GeneID" id="107221273"/>
<feature type="compositionally biased region" description="Basic residues" evidence="1">
    <location>
        <begin position="255"/>
        <end position="268"/>
    </location>
</feature>
<sequence length="549" mass="60635">MPRVSSSTGLVAARIRPVSRPRKKQIDLSGCTKPAPFVLRPFSGLFNPYPYGCSVLCNHPADGEAKDVVRRAKDCWATEGKALLLPAEMELIRATLLAGGRSQSGNRRISRGIADHAAPDATAVPEELFRHYAETDSRPLTPTPTLASGPALCVTSPDPPAVHPRERTTLVLDLRANSQEQDIETLSWHALSLEPLPSPRRTEVFVPRPTLLLPLNPSTSVPAAPPPTVNVSNASTPKNTAGEGSDSESDEPSMRRRGKRLRKRKCRRGSTYGQQNEVRDPPEPLETQVSQVEIGLGDNSARPPVADGTILSHSSKEPIASPPYHIFPESFIDADILKHLGRQLDRDTVEGEFSAKRKIALEEALRVKSSESRSGKEVKQETGPSASSLNVPRVFSRQSSRFELPLDSRALAEMSPLDYLGRHVFVTPGRKLIFRRAFNRYFEEDSTGTRRMLPDKIQVGLEEVMGRSFTEDQSFKFASTVGPVQIPVDFRTWCGICAAAERLLVPLPPRDADPPTWIERVDLEGLERRLRSVKADSKLALLLTEIRDR</sequence>
<organism evidence="2 3">
    <name type="scientific">Neodiprion lecontei</name>
    <name type="common">Redheaded pine sawfly</name>
    <dbReference type="NCBI Taxonomy" id="441921"/>
    <lineage>
        <taxon>Eukaryota</taxon>
        <taxon>Metazoa</taxon>
        <taxon>Ecdysozoa</taxon>
        <taxon>Arthropoda</taxon>
        <taxon>Hexapoda</taxon>
        <taxon>Insecta</taxon>
        <taxon>Pterygota</taxon>
        <taxon>Neoptera</taxon>
        <taxon>Endopterygota</taxon>
        <taxon>Hymenoptera</taxon>
        <taxon>Tenthredinoidea</taxon>
        <taxon>Diprionidae</taxon>
        <taxon>Diprioninae</taxon>
        <taxon>Neodiprion</taxon>
    </lineage>
</organism>
<gene>
    <name evidence="3" type="primary">LOC107221273</name>
</gene>
<keyword evidence="2" id="KW-1185">Reference proteome</keyword>
<evidence type="ECO:0000256" key="1">
    <source>
        <dbReference type="SAM" id="MobiDB-lite"/>
    </source>
</evidence>
<dbReference type="PANTHER" id="PTHR36696:SF1">
    <property type="entry name" value="EF-HAND DOMAIN-CONTAINING PROTEIN"/>
    <property type="match status" value="1"/>
</dbReference>
<evidence type="ECO:0000313" key="3">
    <source>
        <dbReference type="RefSeq" id="XP_046596575.1"/>
    </source>
</evidence>
<feature type="compositionally biased region" description="Basic and acidic residues" evidence="1">
    <location>
        <begin position="370"/>
        <end position="380"/>
    </location>
</feature>
<proteinExistence type="predicted"/>
<feature type="region of interest" description="Disordered" evidence="1">
    <location>
        <begin position="215"/>
        <end position="285"/>
    </location>
</feature>
<reference evidence="3" key="1">
    <citation type="submission" date="2025-08" db="UniProtKB">
        <authorList>
            <consortium name="RefSeq"/>
        </authorList>
    </citation>
    <scope>IDENTIFICATION</scope>
    <source>
        <tissue evidence="3">Thorax and Abdomen</tissue>
    </source>
</reference>
<name>A0ABM3G8J9_NEOLC</name>
<dbReference type="PANTHER" id="PTHR36696">
    <property type="entry name" value="AGAP012002-PA"/>
    <property type="match status" value="1"/>
</dbReference>
<accession>A0ABM3G8J9</accession>